<feature type="region of interest" description="Disordered" evidence="1">
    <location>
        <begin position="194"/>
        <end position="217"/>
    </location>
</feature>
<organism evidence="2 3">
    <name type="scientific">Macrostomum lignano</name>
    <dbReference type="NCBI Taxonomy" id="282301"/>
    <lineage>
        <taxon>Eukaryota</taxon>
        <taxon>Metazoa</taxon>
        <taxon>Spiralia</taxon>
        <taxon>Lophotrochozoa</taxon>
        <taxon>Platyhelminthes</taxon>
        <taxon>Rhabditophora</taxon>
        <taxon>Macrostomorpha</taxon>
        <taxon>Macrostomida</taxon>
        <taxon>Macrostomidae</taxon>
        <taxon>Macrostomum</taxon>
    </lineage>
</organism>
<name>A0A1I8F7Y5_9PLAT</name>
<dbReference type="Proteomes" id="UP000095280">
    <property type="component" value="Unplaced"/>
</dbReference>
<evidence type="ECO:0000313" key="3">
    <source>
        <dbReference type="WBParaSite" id="maker-unitig_23989-snap-gene-0.1-mRNA-1"/>
    </source>
</evidence>
<feature type="compositionally biased region" description="Polar residues" evidence="1">
    <location>
        <begin position="513"/>
        <end position="523"/>
    </location>
</feature>
<evidence type="ECO:0000256" key="1">
    <source>
        <dbReference type="SAM" id="MobiDB-lite"/>
    </source>
</evidence>
<feature type="region of interest" description="Disordered" evidence="1">
    <location>
        <begin position="540"/>
        <end position="559"/>
    </location>
</feature>
<evidence type="ECO:0000313" key="2">
    <source>
        <dbReference type="Proteomes" id="UP000095280"/>
    </source>
</evidence>
<sequence length="720" mass="77329">PCTFVQIELASLATSLGTAANLMRWHIRLDCTKAQARQSGLRWQAAAHSMALAVFRLARVAFDEAGGRRLIRSWICCRSRIDILVDGVPGPAAAFLSRVSGAREAALRLRRGAVQSVLVVAAAVVIVLQSEVAEAAQRADVAAQSHRQVGHSLHKSLDRVHRVLSDAAHARQAVQVADSERVVHIAADVAGGGHGAGFESGGREGAVEQPGHVTAGGPRLLEASLHSQQQTAAGRQFHHGNSEALDTATAAPLRQAADAEEDELKRREAALALRRQRLLEATEGLQRQQQRSVRSLSDVASARSDNAEHWELWQPNNLNSVEPVKCPRRLEDTWRLLKPGVAKAVSKATAAAAVAVIHLNSSSSGGLHSSAPTRVEAVSFCRENIDRKKCTKNAAVARDAACLATVHLLTVAMIEPGKRTPALLAPHEQPDAAPFSLRPAQAAAFEAPAAAAAKTRPGRRLGALVPTATSRVGCRCSRSRMSMKLNGDVEQQLDARPRVFSVEIPPPPPPLQRPQSQLTAPSQHRNRLAPASLMRRATAGSERLPMPQPSSRGRPASASCCRAARRFLTVGPARRESESAEVERRSQPCGCRCTITSRPPACRGSRTQTQQLAALTTPVSSHQQRRQATAAIARKLSRTPLSAGLPASIVLFPGPLSPSASPRTRAVTEPFAYQHPGSDQPRARRRCFAARRTSGGQLCQFLRTKNSLVSLSVERISFLR</sequence>
<feature type="region of interest" description="Disordered" evidence="1">
    <location>
        <begin position="501"/>
        <end position="529"/>
    </location>
</feature>
<feature type="compositionally biased region" description="Low complexity" evidence="1">
    <location>
        <begin position="549"/>
        <end position="559"/>
    </location>
</feature>
<dbReference type="WBParaSite" id="maker-unitig_23989-snap-gene-0.1-mRNA-1">
    <property type="protein sequence ID" value="maker-unitig_23989-snap-gene-0.1-mRNA-1"/>
    <property type="gene ID" value="maker-unitig_23989-snap-gene-0.1"/>
</dbReference>
<keyword evidence="2" id="KW-1185">Reference proteome</keyword>
<reference evidence="3" key="1">
    <citation type="submission" date="2016-11" db="UniProtKB">
        <authorList>
            <consortium name="WormBaseParasite"/>
        </authorList>
    </citation>
    <scope>IDENTIFICATION</scope>
</reference>
<protein>
    <submittedName>
        <fullName evidence="3">ANK_REP_REGION domain-containing protein</fullName>
    </submittedName>
</protein>
<accession>A0A1I8F7Y5</accession>
<proteinExistence type="predicted"/>
<dbReference type="AlphaFoldDB" id="A0A1I8F7Y5"/>